<dbReference type="AlphaFoldDB" id="A0A6P2INP0"/>
<proteinExistence type="predicted"/>
<accession>A0A6P2INP0</accession>
<sequence length="316" mass="35563">MSIPIEPMTLQLQASLRNEDSLSGYLLVDPYLREPLDGHLPMLAEREVVPIPVASASLLEHQRPRLICFDHDDIELIGASIRAACDEQRDPHDEVVRGFTVGGWLISRLPPEIVAVHLARVMISPRPQVGPKYVRWADRRVFEWIWPVLNDRQRSDLLGPVAAWHVLDRRTALVERTPPTRFDTRASRSTFFALDGAQWDRVDRCATVQDLLRGWCVFERELPDDYLNRADAAVADAQALGLTRGADIVLLGAYVLQIHPALCKHAHVIELVKSALSDRASLSERLGAVGDDMWDAMRLELEHKASRDSSVAIVCR</sequence>
<protein>
    <recommendedName>
        <fullName evidence="3">DUF4123 domain-containing protein</fullName>
    </recommendedName>
</protein>
<organism evidence="1 2">
    <name type="scientific">Burkholderia pseudomultivorans</name>
    <dbReference type="NCBI Taxonomy" id="1207504"/>
    <lineage>
        <taxon>Bacteria</taxon>
        <taxon>Pseudomonadati</taxon>
        <taxon>Pseudomonadota</taxon>
        <taxon>Betaproteobacteria</taxon>
        <taxon>Burkholderiales</taxon>
        <taxon>Burkholderiaceae</taxon>
        <taxon>Burkholderia</taxon>
        <taxon>Burkholderia cepacia complex</taxon>
    </lineage>
</organism>
<dbReference type="EMBL" id="CABVPP010000006">
    <property type="protein sequence ID" value="VWB32702.1"/>
    <property type="molecule type" value="Genomic_DNA"/>
</dbReference>
<evidence type="ECO:0008006" key="3">
    <source>
        <dbReference type="Google" id="ProtNLM"/>
    </source>
</evidence>
<evidence type="ECO:0000313" key="2">
    <source>
        <dbReference type="Proteomes" id="UP000494162"/>
    </source>
</evidence>
<dbReference type="Proteomes" id="UP000494162">
    <property type="component" value="Unassembled WGS sequence"/>
</dbReference>
<reference evidence="1 2" key="1">
    <citation type="submission" date="2019-09" db="EMBL/GenBank/DDBJ databases">
        <authorList>
            <person name="Depoorter E."/>
        </authorList>
    </citation>
    <scope>NUCLEOTIDE SEQUENCE [LARGE SCALE GENOMIC DNA]</scope>
    <source>
        <strain evidence="1">LMG 26883</strain>
    </source>
</reference>
<name>A0A6P2INP0_9BURK</name>
<evidence type="ECO:0000313" key="1">
    <source>
        <dbReference type="EMBL" id="VWB32702.1"/>
    </source>
</evidence>
<gene>
    <name evidence="1" type="ORF">BPS26883_01434</name>
</gene>